<dbReference type="AlphaFoldDB" id="A0AAE3KUI0"/>
<dbReference type="EMBL" id="JAMZMM010000346">
    <property type="protein sequence ID" value="MCP2731537.1"/>
    <property type="molecule type" value="Genomic_DNA"/>
</dbReference>
<dbReference type="Proteomes" id="UP001204953">
    <property type="component" value="Unassembled WGS sequence"/>
</dbReference>
<gene>
    <name evidence="1" type="ORF">NJ959_24220</name>
</gene>
<protein>
    <recommendedName>
        <fullName evidence="3">Type II toxin-antitoxin system HicA family toxin</fullName>
    </recommendedName>
</protein>
<sequence length="99" mass="11512">MPRPKSKVESALLAKGFQKTEKDHHYFIYFTTDGKKTTAKTKTSHSKKIKDIPDNILRQMAKQCFLTKTEFLNFVDCPLNREMYEDILQEKGILNPSDT</sequence>
<organism evidence="1 2">
    <name type="scientific">Limnofasciculus baicalensis BBK-W-15</name>
    <dbReference type="NCBI Taxonomy" id="2699891"/>
    <lineage>
        <taxon>Bacteria</taxon>
        <taxon>Bacillati</taxon>
        <taxon>Cyanobacteriota</taxon>
        <taxon>Cyanophyceae</taxon>
        <taxon>Coleofasciculales</taxon>
        <taxon>Coleofasciculaceae</taxon>
        <taxon>Limnofasciculus</taxon>
        <taxon>Limnofasciculus baicalensis</taxon>
    </lineage>
</organism>
<reference evidence="1" key="1">
    <citation type="submission" date="2022-06" db="EMBL/GenBank/DDBJ databases">
        <title>New cyanobacteria of genus Symplocastrum in benthos of Lake Baikal.</title>
        <authorList>
            <person name="Sorokovikova E."/>
            <person name="Tikhonova I."/>
            <person name="Krasnopeev A."/>
            <person name="Evseev P."/>
            <person name="Gladkikh A."/>
            <person name="Belykh O."/>
        </authorList>
    </citation>
    <scope>NUCLEOTIDE SEQUENCE</scope>
    <source>
        <strain evidence="1">BBK-W-15</strain>
    </source>
</reference>
<evidence type="ECO:0000313" key="2">
    <source>
        <dbReference type="Proteomes" id="UP001204953"/>
    </source>
</evidence>
<evidence type="ECO:0000313" key="1">
    <source>
        <dbReference type="EMBL" id="MCP2731537.1"/>
    </source>
</evidence>
<keyword evidence="2" id="KW-1185">Reference proteome</keyword>
<dbReference type="RefSeq" id="WP_254014273.1">
    <property type="nucleotide sequence ID" value="NZ_JAMZMM010000346.1"/>
</dbReference>
<proteinExistence type="predicted"/>
<evidence type="ECO:0008006" key="3">
    <source>
        <dbReference type="Google" id="ProtNLM"/>
    </source>
</evidence>
<comment type="caution">
    <text evidence="1">The sequence shown here is derived from an EMBL/GenBank/DDBJ whole genome shotgun (WGS) entry which is preliminary data.</text>
</comment>
<name>A0AAE3KUI0_9CYAN</name>
<accession>A0AAE3KUI0</accession>